<evidence type="ECO:0000313" key="1">
    <source>
        <dbReference type="EMBL" id="AUR95218.1"/>
    </source>
</evidence>
<keyword evidence="2" id="KW-1185">Reference proteome</keyword>
<sequence length="229" mass="25889">MTANNKFLCRAYLGKEKAKAKDHRIVFSENTPGRCELTIEGNPDANTIVAVDIGWGDSIDRVFLGYIERVQPAEKGWSKVFCRELSAILYKPLNIFMRHPTLMQLLSEVTNKTGLQFVVPEKAYSKSAIPCFYSDGNGYRVMDELGQAFSMDDFFWQQQGNGQIYVGSWKDSFWANKSVPIPNELMTNHTANKSVKIPAIPKLKPGVMVNGHRLVGVEFEKTEAKLTWM</sequence>
<dbReference type="EMBL" id="MG592573">
    <property type="protein sequence ID" value="AUR95218.1"/>
    <property type="molecule type" value="Genomic_DNA"/>
</dbReference>
<proteinExistence type="predicted"/>
<protein>
    <submittedName>
        <fullName evidence="1">Uncharacterized protein</fullName>
    </submittedName>
</protein>
<organism evidence="1 2">
    <name type="scientific">Vibrio phage 1.202.O._10N.222.45.E8</name>
    <dbReference type="NCBI Taxonomy" id="1881262"/>
    <lineage>
        <taxon>Viruses</taxon>
        <taxon>Duplodnaviria</taxon>
        <taxon>Heunggongvirae</taxon>
        <taxon>Uroviricota</taxon>
        <taxon>Caudoviricetes</taxon>
        <taxon>Peduoviridae</taxon>
        <taxon>Canoevirus</taxon>
        <taxon>Canoevirus canoe</taxon>
    </lineage>
</organism>
<accession>A0A2I7RNK1</accession>
<dbReference type="Proteomes" id="UP000266567">
    <property type="component" value="Segment"/>
</dbReference>
<name>A0A2I7RNK1_9CAUD</name>
<evidence type="ECO:0000313" key="2">
    <source>
        <dbReference type="Proteomes" id="UP000266567"/>
    </source>
</evidence>
<reference evidence="1 2" key="1">
    <citation type="submission" date="2017-11" db="EMBL/GenBank/DDBJ databases">
        <title>A major lineage of nontailed dsDNA viruses as unrecognized killers of marine bacteria.</title>
        <authorList>
            <person name="Kauffman K.M."/>
            <person name="Hussain F.A."/>
            <person name="Yang J."/>
            <person name="Arevalo P."/>
            <person name="Brown J.M."/>
            <person name="Chang W.K."/>
            <person name="VanInsberghe D."/>
            <person name="Elsherbini J."/>
            <person name="Cutler M.B."/>
            <person name="Kelly L."/>
            <person name="Polz M.F."/>
        </authorList>
    </citation>
    <scope>NUCLEOTIDE SEQUENCE [LARGE SCALE GENOMIC DNA]</scope>
</reference>
<gene>
    <name evidence="1" type="ORF">NVP1202O_40</name>
</gene>